<dbReference type="Proteomes" id="UP001371456">
    <property type="component" value="Unassembled WGS sequence"/>
</dbReference>
<organism evidence="2 3">
    <name type="scientific">Solanum bulbocastanum</name>
    <name type="common">Wild potato</name>
    <dbReference type="NCBI Taxonomy" id="147425"/>
    <lineage>
        <taxon>Eukaryota</taxon>
        <taxon>Viridiplantae</taxon>
        <taxon>Streptophyta</taxon>
        <taxon>Embryophyta</taxon>
        <taxon>Tracheophyta</taxon>
        <taxon>Spermatophyta</taxon>
        <taxon>Magnoliopsida</taxon>
        <taxon>eudicotyledons</taxon>
        <taxon>Gunneridae</taxon>
        <taxon>Pentapetalae</taxon>
        <taxon>asterids</taxon>
        <taxon>lamiids</taxon>
        <taxon>Solanales</taxon>
        <taxon>Solanaceae</taxon>
        <taxon>Solanoideae</taxon>
        <taxon>Solaneae</taxon>
        <taxon>Solanum</taxon>
    </lineage>
</organism>
<proteinExistence type="predicted"/>
<sequence length="75" mass="8503">MKLRSSRNAITSIHDGNGNRLQDPHFREKKCISFLTKLMGTTAEQLPCPYIELIRKGPCLTNKQKCSLIAPMTEQ</sequence>
<protein>
    <submittedName>
        <fullName evidence="2">Uncharacterized protein</fullName>
    </submittedName>
</protein>
<feature type="compositionally biased region" description="Polar residues" evidence="1">
    <location>
        <begin position="1"/>
        <end position="11"/>
    </location>
</feature>
<evidence type="ECO:0000313" key="2">
    <source>
        <dbReference type="EMBL" id="KAK6782085.1"/>
    </source>
</evidence>
<name>A0AAN8T7L1_SOLBU</name>
<dbReference type="AlphaFoldDB" id="A0AAN8T7L1"/>
<keyword evidence="3" id="KW-1185">Reference proteome</keyword>
<evidence type="ECO:0000313" key="3">
    <source>
        <dbReference type="Proteomes" id="UP001371456"/>
    </source>
</evidence>
<comment type="caution">
    <text evidence="2">The sequence shown here is derived from an EMBL/GenBank/DDBJ whole genome shotgun (WGS) entry which is preliminary data.</text>
</comment>
<evidence type="ECO:0000256" key="1">
    <source>
        <dbReference type="SAM" id="MobiDB-lite"/>
    </source>
</evidence>
<gene>
    <name evidence="2" type="ORF">RDI58_019881</name>
</gene>
<feature type="region of interest" description="Disordered" evidence="1">
    <location>
        <begin position="1"/>
        <end position="21"/>
    </location>
</feature>
<accession>A0AAN8T7L1</accession>
<dbReference type="EMBL" id="JBANQN010000008">
    <property type="protein sequence ID" value="KAK6782085.1"/>
    <property type="molecule type" value="Genomic_DNA"/>
</dbReference>
<reference evidence="2 3" key="1">
    <citation type="submission" date="2024-02" db="EMBL/GenBank/DDBJ databases">
        <title>de novo genome assembly of Solanum bulbocastanum strain 11H21.</title>
        <authorList>
            <person name="Hosaka A.J."/>
        </authorList>
    </citation>
    <scope>NUCLEOTIDE SEQUENCE [LARGE SCALE GENOMIC DNA]</scope>
    <source>
        <tissue evidence="2">Young leaves</tissue>
    </source>
</reference>